<gene>
    <name evidence="2" type="ORF">E4U03_10255</name>
</gene>
<dbReference type="Proteomes" id="UP000297951">
    <property type="component" value="Unassembled WGS sequence"/>
</dbReference>
<protein>
    <submittedName>
        <fullName evidence="2">Uncharacterized protein</fullName>
    </submittedName>
</protein>
<accession>A0A4Y9F153</accession>
<feature type="signal peptide" evidence="1">
    <location>
        <begin position="1"/>
        <end position="28"/>
    </location>
</feature>
<evidence type="ECO:0000313" key="3">
    <source>
        <dbReference type="Proteomes" id="UP000297951"/>
    </source>
</evidence>
<reference evidence="2 3" key="1">
    <citation type="submission" date="2019-03" db="EMBL/GenBank/DDBJ databases">
        <title>Diversity of the mouse oral microbiome.</title>
        <authorList>
            <person name="Joseph S."/>
            <person name="Aduse-Opoku J."/>
            <person name="Curtis M."/>
            <person name="Wade W."/>
            <person name="Hashim A."/>
        </authorList>
    </citation>
    <scope>NUCLEOTIDE SEQUENCE [LARGE SCALE GENOMIC DNA]</scope>
    <source>
        <strain evidence="3">irhom_31</strain>
    </source>
</reference>
<dbReference type="RefSeq" id="WP_135013574.1">
    <property type="nucleotide sequence ID" value="NZ_JADGLK010000043.1"/>
</dbReference>
<organism evidence="2 3">
    <name type="scientific">Rothia nasimurium</name>
    <dbReference type="NCBI Taxonomy" id="85336"/>
    <lineage>
        <taxon>Bacteria</taxon>
        <taxon>Bacillati</taxon>
        <taxon>Actinomycetota</taxon>
        <taxon>Actinomycetes</taxon>
        <taxon>Micrococcales</taxon>
        <taxon>Micrococcaceae</taxon>
        <taxon>Rothia</taxon>
    </lineage>
</organism>
<feature type="chain" id="PRO_5021431818" evidence="1">
    <location>
        <begin position="29"/>
        <end position="242"/>
    </location>
</feature>
<dbReference type="EMBL" id="SPQC01000043">
    <property type="protein sequence ID" value="TFU20942.1"/>
    <property type="molecule type" value="Genomic_DNA"/>
</dbReference>
<comment type="caution">
    <text evidence="2">The sequence shown here is derived from an EMBL/GenBank/DDBJ whole genome shotgun (WGS) entry which is preliminary data.</text>
</comment>
<name>A0A4Y9F153_9MICC</name>
<dbReference type="AlphaFoldDB" id="A0A4Y9F153"/>
<sequence length="242" mass="25565">MRVFLKSLLSLLFSLCLAIPLLNTPAHAQPIDDPSAVLMPAKDKTLEQDLVQKTLQALHSGDIQTKSKESDFKTSEITVLQVGTEKKFYSVTVPITGESTSELSGLTIVYDSEFNVQDSTETIVYKNPEANTTVSSYRDGILRSSVATDVKFTDLENDLNRTHPELLKKNQISPQGWGEKIGCVAATLGVTAAVAKIIVAMCGTSCAAAATGVGAAICAACITGIVGIGGISVTAIAHCFTL</sequence>
<evidence type="ECO:0000313" key="2">
    <source>
        <dbReference type="EMBL" id="TFU20942.1"/>
    </source>
</evidence>
<proteinExistence type="predicted"/>
<keyword evidence="1" id="KW-0732">Signal</keyword>
<evidence type="ECO:0000256" key="1">
    <source>
        <dbReference type="SAM" id="SignalP"/>
    </source>
</evidence>